<proteinExistence type="predicted"/>
<sequence>MAEDLGPFQDFWNAWNEVHDEIRGKDFEHFPRAVEIQFEEMREHLDNGDRRAAAREVTDVISIALNTMRWLGYGPAEIAQIARDRAGERMRGQTPSILEKYQREYDI</sequence>
<evidence type="ECO:0000313" key="2">
    <source>
        <dbReference type="Proteomes" id="UP000580861"/>
    </source>
</evidence>
<protein>
    <recommendedName>
        <fullName evidence="3">NTP pyrophosphohydrolase MazG putative catalytic core domain-containing protein</fullName>
    </recommendedName>
</protein>
<accession>A0A841BF76</accession>
<comment type="caution">
    <text evidence="1">The sequence shown here is derived from an EMBL/GenBank/DDBJ whole genome shotgun (WGS) entry which is preliminary data.</text>
</comment>
<dbReference type="Proteomes" id="UP000580861">
    <property type="component" value="Unassembled WGS sequence"/>
</dbReference>
<evidence type="ECO:0000313" key="1">
    <source>
        <dbReference type="EMBL" id="MBB5857445.1"/>
    </source>
</evidence>
<dbReference type="EMBL" id="JACHMX010000001">
    <property type="protein sequence ID" value="MBB5857445.1"/>
    <property type="molecule type" value="Genomic_DNA"/>
</dbReference>
<dbReference type="AlphaFoldDB" id="A0A841BF76"/>
<gene>
    <name evidence="1" type="ORF">HDA45_007532</name>
</gene>
<organism evidence="1 2">
    <name type="scientific">Amycolatopsis umgeniensis</name>
    <dbReference type="NCBI Taxonomy" id="336628"/>
    <lineage>
        <taxon>Bacteria</taxon>
        <taxon>Bacillati</taxon>
        <taxon>Actinomycetota</taxon>
        <taxon>Actinomycetes</taxon>
        <taxon>Pseudonocardiales</taxon>
        <taxon>Pseudonocardiaceae</taxon>
        <taxon>Amycolatopsis</taxon>
    </lineage>
</organism>
<keyword evidence="2" id="KW-1185">Reference proteome</keyword>
<name>A0A841BF76_9PSEU</name>
<dbReference type="RefSeq" id="WP_378317248.1">
    <property type="nucleotide sequence ID" value="NZ_JBHTHS010000004.1"/>
</dbReference>
<evidence type="ECO:0008006" key="3">
    <source>
        <dbReference type="Google" id="ProtNLM"/>
    </source>
</evidence>
<reference evidence="1 2" key="1">
    <citation type="submission" date="2020-08" db="EMBL/GenBank/DDBJ databases">
        <title>Sequencing the genomes of 1000 actinobacteria strains.</title>
        <authorList>
            <person name="Klenk H.-P."/>
        </authorList>
    </citation>
    <scope>NUCLEOTIDE SEQUENCE [LARGE SCALE GENOMIC DNA]</scope>
    <source>
        <strain evidence="1 2">DSM 45272</strain>
    </source>
</reference>